<dbReference type="AlphaFoldDB" id="A0A8H6NB82"/>
<dbReference type="InterPro" id="IPR001138">
    <property type="entry name" value="Zn2Cys6_DnaBD"/>
</dbReference>
<sequence>MDARRSRSFGGCGTCRNRRMRCDEGRPACSTCLVSGLTCSGYEKNIFFDFEETPTVGMSRFRRPLVTEEERESMSAELVSSVPPALTLWHIAQIEDECESLPLDRDVQIRRGPFGVFRMPPPTAEVTESGPEHSPEQDYADVADDQQVDDDVEEADEEFFAPPEPPPLRKTPSPVGTILGRADQRPLSPLTEWWNTGDWWNMTHLPGVSNWWDTPVDLDRVPTIAEDVHSPGLDQTPRSIPLSSEAYFPDMFPETQQPQQLATPESSTIPPAIDCAVPHDAVFLLKHYSTTSCLAALTLGEDLDHASLTAFYATLAISAASLCGSSGSGRWAAQAARYEHLARRHARPMLQTAYDVPKTAKYKSTLMAILTMAQASGASGGREQAECYLLEAEKFIRVRGLGRRDKSRKVRLLHHCYAFERMLHESTLPPGSVVRSAHRRRVRRAVEASNAGAHSRDSLPFRLVDWGAGGGGGDLDRELRRPKDRQEGENDLHLQIPGVWLATLYPEIFGIPEIHVFLISLVIRLGRAMDDAREGGSPSLADFMSRAKAVEKCVHRLGRGTGAHVVTEDADPEARHCQMLLDNLARAMQLALTIYFYRRVYDVEADMLQDKVAGVRDCLLRFDATESEAGYGSARLVWPAVIAASEAEDPEVRMAFSKWFRDWARRSGLRIFSDSLADVEKRWEEKQGMEMANIVDVVT</sequence>
<reference evidence="7" key="1">
    <citation type="journal article" date="2020" name="Phytopathology">
        <title>Genome Sequence Resources of Colletotrichum truncatum, C. plurivorum, C. musicola, and C. sojae: Four Species Pathogenic to Soybean (Glycine max).</title>
        <authorList>
            <person name="Rogerio F."/>
            <person name="Boufleur T.R."/>
            <person name="Ciampi-Guillardi M."/>
            <person name="Sukno S.A."/>
            <person name="Thon M.R."/>
            <person name="Massola Junior N.S."/>
            <person name="Baroncelli R."/>
        </authorList>
    </citation>
    <scope>NUCLEOTIDE SEQUENCE</scope>
    <source>
        <strain evidence="7">LFN00145</strain>
    </source>
</reference>
<dbReference type="GO" id="GO:0003677">
    <property type="term" value="F:DNA binding"/>
    <property type="evidence" value="ECO:0007669"/>
    <property type="project" value="UniProtKB-KW"/>
</dbReference>
<dbReference type="CDD" id="cd00067">
    <property type="entry name" value="GAL4"/>
    <property type="match status" value="1"/>
</dbReference>
<keyword evidence="8" id="KW-1185">Reference proteome</keyword>
<proteinExistence type="predicted"/>
<dbReference type="Pfam" id="PF11951">
    <property type="entry name" value="Fungal_trans_2"/>
    <property type="match status" value="1"/>
</dbReference>
<evidence type="ECO:0000256" key="2">
    <source>
        <dbReference type="ARBA" id="ARBA00023125"/>
    </source>
</evidence>
<protein>
    <recommendedName>
        <fullName evidence="6">Zn(2)-C6 fungal-type domain-containing protein</fullName>
    </recommendedName>
</protein>
<dbReference type="InterPro" id="IPR036864">
    <property type="entry name" value="Zn2-C6_fun-type_DNA-bd_sf"/>
</dbReference>
<dbReference type="PROSITE" id="PS50048">
    <property type="entry name" value="ZN2_CY6_FUNGAL_2"/>
    <property type="match status" value="1"/>
</dbReference>
<dbReference type="SMART" id="SM00066">
    <property type="entry name" value="GAL4"/>
    <property type="match status" value="1"/>
</dbReference>
<dbReference type="Pfam" id="PF00172">
    <property type="entry name" value="Zn_clus"/>
    <property type="match status" value="1"/>
</dbReference>
<dbReference type="InterPro" id="IPR021858">
    <property type="entry name" value="Fun_TF"/>
</dbReference>
<gene>
    <name evidence="7" type="ORF">CPLU01_09789</name>
</gene>
<name>A0A8H6NB82_9PEZI</name>
<dbReference type="EMBL" id="WIGO01000158">
    <property type="protein sequence ID" value="KAF6826250.1"/>
    <property type="molecule type" value="Genomic_DNA"/>
</dbReference>
<keyword evidence="3" id="KW-0804">Transcription</keyword>
<feature type="region of interest" description="Disordered" evidence="5">
    <location>
        <begin position="114"/>
        <end position="138"/>
    </location>
</feature>
<evidence type="ECO:0000256" key="1">
    <source>
        <dbReference type="ARBA" id="ARBA00023015"/>
    </source>
</evidence>
<dbReference type="PANTHER" id="PTHR31069:SF32">
    <property type="entry name" value="ARGININE METABOLISM REGULATION PROTEIN II"/>
    <property type="match status" value="1"/>
</dbReference>
<evidence type="ECO:0000313" key="7">
    <source>
        <dbReference type="EMBL" id="KAF6826250.1"/>
    </source>
</evidence>
<dbReference type="InterPro" id="IPR050675">
    <property type="entry name" value="OAF3"/>
</dbReference>
<dbReference type="GO" id="GO:0008270">
    <property type="term" value="F:zinc ion binding"/>
    <property type="evidence" value="ECO:0007669"/>
    <property type="project" value="InterPro"/>
</dbReference>
<evidence type="ECO:0000313" key="8">
    <source>
        <dbReference type="Proteomes" id="UP000654918"/>
    </source>
</evidence>
<dbReference type="PROSITE" id="PS00463">
    <property type="entry name" value="ZN2_CY6_FUNGAL_1"/>
    <property type="match status" value="1"/>
</dbReference>
<keyword evidence="4" id="KW-0539">Nucleus</keyword>
<keyword evidence="2" id="KW-0238">DNA-binding</keyword>
<comment type="caution">
    <text evidence="7">The sequence shown here is derived from an EMBL/GenBank/DDBJ whole genome shotgun (WGS) entry which is preliminary data.</text>
</comment>
<dbReference type="SUPFAM" id="SSF57701">
    <property type="entry name" value="Zn2/Cys6 DNA-binding domain"/>
    <property type="match status" value="1"/>
</dbReference>
<organism evidence="7 8">
    <name type="scientific">Colletotrichum plurivorum</name>
    <dbReference type="NCBI Taxonomy" id="2175906"/>
    <lineage>
        <taxon>Eukaryota</taxon>
        <taxon>Fungi</taxon>
        <taxon>Dikarya</taxon>
        <taxon>Ascomycota</taxon>
        <taxon>Pezizomycotina</taxon>
        <taxon>Sordariomycetes</taxon>
        <taxon>Hypocreomycetidae</taxon>
        <taxon>Glomerellales</taxon>
        <taxon>Glomerellaceae</taxon>
        <taxon>Colletotrichum</taxon>
        <taxon>Colletotrichum orchidearum species complex</taxon>
    </lineage>
</organism>
<evidence type="ECO:0000256" key="4">
    <source>
        <dbReference type="ARBA" id="ARBA00023242"/>
    </source>
</evidence>
<evidence type="ECO:0000256" key="5">
    <source>
        <dbReference type="SAM" id="MobiDB-lite"/>
    </source>
</evidence>
<dbReference type="GO" id="GO:0000981">
    <property type="term" value="F:DNA-binding transcription factor activity, RNA polymerase II-specific"/>
    <property type="evidence" value="ECO:0007669"/>
    <property type="project" value="InterPro"/>
</dbReference>
<accession>A0A8H6NB82</accession>
<feature type="domain" description="Zn(2)-C6 fungal-type" evidence="6">
    <location>
        <begin position="11"/>
        <end position="40"/>
    </location>
</feature>
<dbReference type="Gene3D" id="4.10.240.10">
    <property type="entry name" value="Zn(2)-C6 fungal-type DNA-binding domain"/>
    <property type="match status" value="1"/>
</dbReference>
<evidence type="ECO:0000256" key="3">
    <source>
        <dbReference type="ARBA" id="ARBA00023163"/>
    </source>
</evidence>
<keyword evidence="1" id="KW-0805">Transcription regulation</keyword>
<dbReference type="Proteomes" id="UP000654918">
    <property type="component" value="Unassembled WGS sequence"/>
</dbReference>
<dbReference type="PANTHER" id="PTHR31069">
    <property type="entry name" value="OLEATE-ACTIVATED TRANSCRIPTION FACTOR 1-RELATED"/>
    <property type="match status" value="1"/>
</dbReference>
<evidence type="ECO:0000259" key="6">
    <source>
        <dbReference type="PROSITE" id="PS50048"/>
    </source>
</evidence>